<reference evidence="2" key="1">
    <citation type="journal article" date="2023" name="Front. Plant Sci.">
        <title>Chromosomal-level genome assembly of Melastoma candidum provides insights into trichome evolution.</title>
        <authorList>
            <person name="Zhong Y."/>
            <person name="Wu W."/>
            <person name="Sun C."/>
            <person name="Zou P."/>
            <person name="Liu Y."/>
            <person name="Dai S."/>
            <person name="Zhou R."/>
        </authorList>
    </citation>
    <scope>NUCLEOTIDE SEQUENCE [LARGE SCALE GENOMIC DNA]</scope>
</reference>
<protein>
    <submittedName>
        <fullName evidence="1">Uncharacterized protein</fullName>
    </submittedName>
</protein>
<accession>A0ACB9RQN9</accession>
<dbReference type="Proteomes" id="UP001057402">
    <property type="component" value="Chromosome 3"/>
</dbReference>
<sequence>MDAVKSFKGYGKVDELEQRDFARNTRRRFLVLVFLLIVLVGIIAAVAATVVHLRRKASDDDGGSSTPSSGLTPASSLKAVCSVTQYPDSCFSSISTLNAGNSTDPEQLFLLSLRVVADELTKVADLPSRLVAQAAGTIGDGVKMVLTNVCLPMLQDAADAVTESVSSLNSTGQVGKFLLNASGIGDLRTWLSAAMTNHETCIDALTEINATELADSIHSATLNSTQFMSNSLAIVTKIITLLAELNIPIHRRLLSSNDHAAEFPSWVGRRDRNLLAAGVKPDVTVAKDGSGNYRTISEAVAAAPVKNKTGRFVIYIKAGTYLENVDIGKNAWNVMMYGDGKTRTVVSGSLNFADGTPTFKTATFAVTGRGFMARDMGFVNTAGAAKHQAVALRREWLPQSSVTYGSSL</sequence>
<evidence type="ECO:0000313" key="1">
    <source>
        <dbReference type="EMBL" id="KAI4381020.1"/>
    </source>
</evidence>
<name>A0ACB9RQN9_9MYRT</name>
<keyword evidence="2" id="KW-1185">Reference proteome</keyword>
<gene>
    <name evidence="1" type="ORF">MLD38_007138</name>
</gene>
<comment type="caution">
    <text evidence="1">The sequence shown here is derived from an EMBL/GenBank/DDBJ whole genome shotgun (WGS) entry which is preliminary data.</text>
</comment>
<dbReference type="EMBL" id="CM042882">
    <property type="protein sequence ID" value="KAI4381020.1"/>
    <property type="molecule type" value="Genomic_DNA"/>
</dbReference>
<evidence type="ECO:0000313" key="2">
    <source>
        <dbReference type="Proteomes" id="UP001057402"/>
    </source>
</evidence>
<proteinExistence type="predicted"/>
<organism evidence="1 2">
    <name type="scientific">Melastoma candidum</name>
    <dbReference type="NCBI Taxonomy" id="119954"/>
    <lineage>
        <taxon>Eukaryota</taxon>
        <taxon>Viridiplantae</taxon>
        <taxon>Streptophyta</taxon>
        <taxon>Embryophyta</taxon>
        <taxon>Tracheophyta</taxon>
        <taxon>Spermatophyta</taxon>
        <taxon>Magnoliopsida</taxon>
        <taxon>eudicotyledons</taxon>
        <taxon>Gunneridae</taxon>
        <taxon>Pentapetalae</taxon>
        <taxon>rosids</taxon>
        <taxon>malvids</taxon>
        <taxon>Myrtales</taxon>
        <taxon>Melastomataceae</taxon>
        <taxon>Melastomatoideae</taxon>
        <taxon>Melastomateae</taxon>
        <taxon>Melastoma</taxon>
    </lineage>
</organism>